<dbReference type="FunFam" id="3.30.70.270:FF:000020">
    <property type="entry name" value="Transposon Tf2-6 polyprotein-like Protein"/>
    <property type="match status" value="1"/>
</dbReference>
<evidence type="ECO:0000256" key="3">
    <source>
        <dbReference type="ARBA" id="ARBA00022722"/>
    </source>
</evidence>
<keyword evidence="10" id="KW-1185">Reference proteome</keyword>
<dbReference type="InterPro" id="IPR043502">
    <property type="entry name" value="DNA/RNA_pol_sf"/>
</dbReference>
<keyword evidence="2" id="KW-0548">Nucleotidyltransferase</keyword>
<dbReference type="CDD" id="cd01647">
    <property type="entry name" value="RT_LTR"/>
    <property type="match status" value="1"/>
</dbReference>
<keyword evidence="1" id="KW-0808">Transferase</keyword>
<dbReference type="PANTHER" id="PTHR37984:SF5">
    <property type="entry name" value="PROTEIN NYNRIN-LIKE"/>
    <property type="match status" value="1"/>
</dbReference>
<dbReference type="FunFam" id="3.10.20.370:FF:000001">
    <property type="entry name" value="Retrovirus-related Pol polyprotein from transposon 17.6-like protein"/>
    <property type="match status" value="1"/>
</dbReference>
<evidence type="ECO:0000313" key="10">
    <source>
        <dbReference type="Proteomes" id="UP000075243"/>
    </source>
</evidence>
<accession>A0A151RK70</accession>
<dbReference type="Gene3D" id="3.30.70.270">
    <property type="match status" value="2"/>
</dbReference>
<evidence type="ECO:0000256" key="5">
    <source>
        <dbReference type="ARBA" id="ARBA00022801"/>
    </source>
</evidence>
<dbReference type="GO" id="GO:0016787">
    <property type="term" value="F:hydrolase activity"/>
    <property type="evidence" value="ECO:0007669"/>
    <property type="project" value="UniProtKB-KW"/>
</dbReference>
<evidence type="ECO:0000259" key="7">
    <source>
        <dbReference type="Pfam" id="PF00078"/>
    </source>
</evidence>
<evidence type="ECO:0000313" key="9">
    <source>
        <dbReference type="EMBL" id="KYP42941.1"/>
    </source>
</evidence>
<sequence length="494" mass="57108">MHKIHMKQDYKPVAQPQRRLNPTMKEVVRKEVTKLLEVVMIYPISDSAWVSPVQVMPKKGGITVIYNEKNEVIPTRTVTGWRMCIDYRKLNQATRKDHYPLPFMDQMLERLAGQAYYCFLDGYSGYNQIVVDPEDQEMIAFTCPFGEFAYRKMPFGLCNALATFEHCMFAIFFDLVEQCIEIFMDDFSVFGSSFEVCHKNLNTVLKRCVDTNLVLNWEKGHFMVREGIVLGHKVSQKGIEVDPAKVDIISKLPPPISVKGIKSFLGHAGFYRRFIKDFSKIVKPLSNLLLKNNKFDFDNDCLQAFELLKSKLVLAPIITAPDWKIDFELMCDASDYVIGAALGQRKDKIFHVIHYASKVLNENQINYATTEKELLAIVYALEKFCSYLVGSKITVYTDHAAIKYLLTKVYSKPRLIRWILLLQEFDLEIKDKKGCENHVADHLSRLVNEQVTSQEEEILEEFPDEKLFAMSERPWFADMANYKAAGVIPEEYNW</sequence>
<dbReference type="InterPro" id="IPR041373">
    <property type="entry name" value="RT_RNaseH"/>
</dbReference>
<evidence type="ECO:0000256" key="6">
    <source>
        <dbReference type="ARBA" id="ARBA00022918"/>
    </source>
</evidence>
<dbReference type="InterPro" id="IPR000477">
    <property type="entry name" value="RT_dom"/>
</dbReference>
<dbReference type="EMBL" id="KQ483692">
    <property type="protein sequence ID" value="KYP42941.1"/>
    <property type="molecule type" value="Genomic_DNA"/>
</dbReference>
<dbReference type="Gramene" id="C.cajan_33346.t">
    <property type="protein sequence ID" value="C.cajan_33346.t.cds1"/>
    <property type="gene ID" value="C.cajan_33346"/>
</dbReference>
<dbReference type="Pfam" id="PF17917">
    <property type="entry name" value="RT_RNaseH"/>
    <property type="match status" value="1"/>
</dbReference>
<evidence type="ECO:0000259" key="8">
    <source>
        <dbReference type="Pfam" id="PF17917"/>
    </source>
</evidence>
<dbReference type="InterPro" id="IPR043128">
    <property type="entry name" value="Rev_trsase/Diguanyl_cyclase"/>
</dbReference>
<dbReference type="GO" id="GO:0003964">
    <property type="term" value="F:RNA-directed DNA polymerase activity"/>
    <property type="evidence" value="ECO:0007669"/>
    <property type="project" value="UniProtKB-KW"/>
</dbReference>
<evidence type="ECO:0000256" key="1">
    <source>
        <dbReference type="ARBA" id="ARBA00022679"/>
    </source>
</evidence>
<organism evidence="9 10">
    <name type="scientific">Cajanus cajan</name>
    <name type="common">Pigeon pea</name>
    <name type="synonym">Cajanus indicus</name>
    <dbReference type="NCBI Taxonomy" id="3821"/>
    <lineage>
        <taxon>Eukaryota</taxon>
        <taxon>Viridiplantae</taxon>
        <taxon>Streptophyta</taxon>
        <taxon>Embryophyta</taxon>
        <taxon>Tracheophyta</taxon>
        <taxon>Spermatophyta</taxon>
        <taxon>Magnoliopsida</taxon>
        <taxon>eudicotyledons</taxon>
        <taxon>Gunneridae</taxon>
        <taxon>Pentapetalae</taxon>
        <taxon>rosids</taxon>
        <taxon>fabids</taxon>
        <taxon>Fabales</taxon>
        <taxon>Fabaceae</taxon>
        <taxon>Papilionoideae</taxon>
        <taxon>50 kb inversion clade</taxon>
        <taxon>NPAAA clade</taxon>
        <taxon>indigoferoid/millettioid clade</taxon>
        <taxon>Phaseoleae</taxon>
        <taxon>Cajanus</taxon>
    </lineage>
</organism>
<proteinExistence type="predicted"/>
<gene>
    <name evidence="9" type="ORF">KK1_035648</name>
</gene>
<feature type="domain" description="Reverse transcriptase" evidence="7">
    <location>
        <begin position="78"/>
        <end position="233"/>
    </location>
</feature>
<keyword evidence="4" id="KW-0255">Endonuclease</keyword>
<dbReference type="GO" id="GO:0004519">
    <property type="term" value="F:endonuclease activity"/>
    <property type="evidence" value="ECO:0007669"/>
    <property type="project" value="UniProtKB-KW"/>
</dbReference>
<evidence type="ECO:0000256" key="4">
    <source>
        <dbReference type="ARBA" id="ARBA00022759"/>
    </source>
</evidence>
<dbReference type="InterPro" id="IPR050951">
    <property type="entry name" value="Retrovirus_Pol_polyprotein"/>
</dbReference>
<protein>
    <submittedName>
        <fullName evidence="9">Retrovirus-related Pol polyprotein from transposon 17.6</fullName>
    </submittedName>
</protein>
<keyword evidence="5" id="KW-0378">Hydrolase</keyword>
<dbReference type="Proteomes" id="UP000075243">
    <property type="component" value="Unassembled WGS sequence"/>
</dbReference>
<dbReference type="AlphaFoldDB" id="A0A151RK70"/>
<dbReference type="Pfam" id="PF00078">
    <property type="entry name" value="RVT_1"/>
    <property type="match status" value="1"/>
</dbReference>
<keyword evidence="6" id="KW-0695">RNA-directed DNA polymerase</keyword>
<dbReference type="Gene3D" id="3.10.10.10">
    <property type="entry name" value="HIV Type 1 Reverse Transcriptase, subunit A, domain 1"/>
    <property type="match status" value="1"/>
</dbReference>
<evidence type="ECO:0000256" key="2">
    <source>
        <dbReference type="ARBA" id="ARBA00022695"/>
    </source>
</evidence>
<reference evidence="9" key="1">
    <citation type="journal article" date="2012" name="Nat. Biotechnol.">
        <title>Draft genome sequence of pigeonpea (Cajanus cajan), an orphan legume crop of resource-poor farmers.</title>
        <authorList>
            <person name="Varshney R.K."/>
            <person name="Chen W."/>
            <person name="Li Y."/>
            <person name="Bharti A.K."/>
            <person name="Saxena R.K."/>
            <person name="Schlueter J.A."/>
            <person name="Donoghue M.T."/>
            <person name="Azam S."/>
            <person name="Fan G."/>
            <person name="Whaley A.M."/>
            <person name="Farmer A.D."/>
            <person name="Sheridan J."/>
            <person name="Iwata A."/>
            <person name="Tuteja R."/>
            <person name="Penmetsa R.V."/>
            <person name="Wu W."/>
            <person name="Upadhyaya H.D."/>
            <person name="Yang S.P."/>
            <person name="Shah T."/>
            <person name="Saxena K.B."/>
            <person name="Michael T."/>
            <person name="McCombie W.R."/>
            <person name="Yang B."/>
            <person name="Zhang G."/>
            <person name="Yang H."/>
            <person name="Wang J."/>
            <person name="Spillane C."/>
            <person name="Cook D.R."/>
            <person name="May G.D."/>
            <person name="Xu X."/>
            <person name="Jackson S.A."/>
        </authorList>
    </citation>
    <scope>NUCLEOTIDE SEQUENCE [LARGE SCALE GENOMIC DNA]</scope>
</reference>
<dbReference type="PANTHER" id="PTHR37984">
    <property type="entry name" value="PROTEIN CBG26694"/>
    <property type="match status" value="1"/>
</dbReference>
<dbReference type="SUPFAM" id="SSF56672">
    <property type="entry name" value="DNA/RNA polymerases"/>
    <property type="match status" value="1"/>
</dbReference>
<keyword evidence="3" id="KW-0540">Nuclease</keyword>
<name>A0A151RK70_CAJCA</name>
<feature type="domain" description="Reverse transcriptase RNase H-like" evidence="8">
    <location>
        <begin position="324"/>
        <end position="425"/>
    </location>
</feature>
<dbReference type="CDD" id="cd09274">
    <property type="entry name" value="RNase_HI_RT_Ty3"/>
    <property type="match status" value="1"/>
</dbReference>